<comment type="subcellular location">
    <subcellularLocation>
        <location evidence="1">Cell membrane</location>
        <topology evidence="1">Single-pass membrane protein</topology>
    </subcellularLocation>
    <subcellularLocation>
        <location evidence="7">Cell membrane</location>
        <topology evidence="7">Single-pass type II membrane protein</topology>
    </subcellularLocation>
</comment>
<sequence length="150" mass="16440">MSARAKKRFVVKPAVPLNSDINVTPLVDVVLVLLIIFMVVTPLLEKDIGVRVPDTEQVREDTPPPPDQLVVRVSAQGEVQLNDERVERAELAAKLRPILERQRRPEDRIVFIVADDGAVYGTVVEVLDSAKAAGAQTLGMMTELPEATPP</sequence>
<evidence type="ECO:0000256" key="6">
    <source>
        <dbReference type="ARBA" id="ARBA00023136"/>
    </source>
</evidence>
<keyword evidence="7" id="KW-0813">Transport</keyword>
<keyword evidence="6 8" id="KW-0472">Membrane</keyword>
<name>A0A4P2Q2J5_SORCE</name>
<evidence type="ECO:0000256" key="2">
    <source>
        <dbReference type="ARBA" id="ARBA00005811"/>
    </source>
</evidence>
<evidence type="ECO:0000256" key="1">
    <source>
        <dbReference type="ARBA" id="ARBA00004162"/>
    </source>
</evidence>
<dbReference type="Proteomes" id="UP000295781">
    <property type="component" value="Chromosome"/>
</dbReference>
<dbReference type="GO" id="GO:0005886">
    <property type="term" value="C:plasma membrane"/>
    <property type="evidence" value="ECO:0007669"/>
    <property type="project" value="UniProtKB-SubCell"/>
</dbReference>
<organism evidence="9 10">
    <name type="scientific">Sorangium cellulosum</name>
    <name type="common">Polyangium cellulosum</name>
    <dbReference type="NCBI Taxonomy" id="56"/>
    <lineage>
        <taxon>Bacteria</taxon>
        <taxon>Pseudomonadati</taxon>
        <taxon>Myxococcota</taxon>
        <taxon>Polyangia</taxon>
        <taxon>Polyangiales</taxon>
        <taxon>Polyangiaceae</taxon>
        <taxon>Sorangium</taxon>
    </lineage>
</organism>
<evidence type="ECO:0000256" key="4">
    <source>
        <dbReference type="ARBA" id="ARBA00022692"/>
    </source>
</evidence>
<dbReference type="GO" id="GO:0015031">
    <property type="term" value="P:protein transport"/>
    <property type="evidence" value="ECO:0007669"/>
    <property type="project" value="UniProtKB-KW"/>
</dbReference>
<dbReference type="GO" id="GO:0022857">
    <property type="term" value="F:transmembrane transporter activity"/>
    <property type="evidence" value="ECO:0007669"/>
    <property type="project" value="InterPro"/>
</dbReference>
<keyword evidence="5 8" id="KW-1133">Transmembrane helix</keyword>
<evidence type="ECO:0000313" key="9">
    <source>
        <dbReference type="EMBL" id="AUX23470.1"/>
    </source>
</evidence>
<gene>
    <name evidence="9" type="primary">exbD</name>
    <name evidence="9" type="ORF">SOCEGT47_039960</name>
</gene>
<evidence type="ECO:0000256" key="7">
    <source>
        <dbReference type="RuleBase" id="RU003879"/>
    </source>
</evidence>
<dbReference type="Gene3D" id="3.30.420.270">
    <property type="match status" value="1"/>
</dbReference>
<evidence type="ECO:0000313" key="10">
    <source>
        <dbReference type="Proteomes" id="UP000295781"/>
    </source>
</evidence>
<dbReference type="Pfam" id="PF02472">
    <property type="entry name" value="ExbD"/>
    <property type="match status" value="1"/>
</dbReference>
<dbReference type="InterPro" id="IPR003400">
    <property type="entry name" value="ExbD"/>
</dbReference>
<dbReference type="EMBL" id="CP012670">
    <property type="protein sequence ID" value="AUX23470.1"/>
    <property type="molecule type" value="Genomic_DNA"/>
</dbReference>
<comment type="similarity">
    <text evidence="2 7">Belongs to the ExbD/TolR family.</text>
</comment>
<keyword evidence="3" id="KW-1003">Cell membrane</keyword>
<proteinExistence type="inferred from homology"/>
<dbReference type="PANTHER" id="PTHR30558">
    <property type="entry name" value="EXBD MEMBRANE COMPONENT OF PMF-DRIVEN MACROMOLECULE IMPORT SYSTEM"/>
    <property type="match status" value="1"/>
</dbReference>
<dbReference type="RefSeq" id="WP_129348654.1">
    <property type="nucleotide sequence ID" value="NZ_CP012670.1"/>
</dbReference>
<dbReference type="OrthoDB" id="5516675at2"/>
<protein>
    <submittedName>
        <fullName evidence="9">Biopolymer transporter ExbD</fullName>
    </submittedName>
</protein>
<dbReference type="AlphaFoldDB" id="A0A4P2Q2J5"/>
<evidence type="ECO:0000256" key="3">
    <source>
        <dbReference type="ARBA" id="ARBA00022475"/>
    </source>
</evidence>
<feature type="transmembrane region" description="Helical" evidence="8">
    <location>
        <begin position="21"/>
        <end position="44"/>
    </location>
</feature>
<keyword evidence="7" id="KW-0653">Protein transport</keyword>
<keyword evidence="4 7" id="KW-0812">Transmembrane</keyword>
<accession>A0A4P2Q2J5</accession>
<evidence type="ECO:0000256" key="5">
    <source>
        <dbReference type="ARBA" id="ARBA00022989"/>
    </source>
</evidence>
<evidence type="ECO:0000256" key="8">
    <source>
        <dbReference type="SAM" id="Phobius"/>
    </source>
</evidence>
<reference evidence="9 10" key="1">
    <citation type="submission" date="2015-09" db="EMBL/GenBank/DDBJ databases">
        <title>Sorangium comparison.</title>
        <authorList>
            <person name="Zaburannyi N."/>
            <person name="Bunk B."/>
            <person name="Overmann J."/>
            <person name="Mueller R."/>
        </authorList>
    </citation>
    <scope>NUCLEOTIDE SEQUENCE [LARGE SCALE GENOMIC DNA]</scope>
    <source>
        <strain evidence="9 10">So ceGT47</strain>
    </source>
</reference>